<evidence type="ECO:0000313" key="1">
    <source>
        <dbReference type="EMBL" id="KAJ7520012.1"/>
    </source>
</evidence>
<dbReference type="Proteomes" id="UP001162992">
    <property type="component" value="Chromosome 20"/>
</dbReference>
<dbReference type="EMBL" id="CM055111">
    <property type="protein sequence ID" value="KAJ7520012.1"/>
    <property type="molecule type" value="Genomic_DNA"/>
</dbReference>
<name>A0ACC2AR48_DIPCM</name>
<comment type="caution">
    <text evidence="1">The sequence shown here is derived from an EMBL/GenBank/DDBJ whole genome shotgun (WGS) entry which is preliminary data.</text>
</comment>
<reference evidence="2" key="1">
    <citation type="journal article" date="2024" name="Proc. Natl. Acad. Sci. U.S.A.">
        <title>Extraordinary preservation of gene collinearity over three hundred million years revealed in homosporous lycophytes.</title>
        <authorList>
            <person name="Li C."/>
            <person name="Wickell D."/>
            <person name="Kuo L.Y."/>
            <person name="Chen X."/>
            <person name="Nie B."/>
            <person name="Liao X."/>
            <person name="Peng D."/>
            <person name="Ji J."/>
            <person name="Jenkins J."/>
            <person name="Williams M."/>
            <person name="Shu S."/>
            <person name="Plott C."/>
            <person name="Barry K."/>
            <person name="Rajasekar S."/>
            <person name="Grimwood J."/>
            <person name="Han X."/>
            <person name="Sun S."/>
            <person name="Hou Z."/>
            <person name="He W."/>
            <person name="Dai G."/>
            <person name="Sun C."/>
            <person name="Schmutz J."/>
            <person name="Leebens-Mack J.H."/>
            <person name="Li F.W."/>
            <person name="Wang L."/>
        </authorList>
    </citation>
    <scope>NUCLEOTIDE SEQUENCE [LARGE SCALE GENOMIC DNA]</scope>
    <source>
        <strain evidence="2">cv. PW_Plant_1</strain>
    </source>
</reference>
<protein>
    <submittedName>
        <fullName evidence="1">Uncharacterized protein</fullName>
    </submittedName>
</protein>
<proteinExistence type="predicted"/>
<sequence length="249" mass="27709">MNLLPELMVKVFSYLRAVTSPSLYLKGEVGDGREKALLEYVLQHAAECNPESVLQAIDKYAQRTWLMNVGAEKGQILDTTILNRKPRVVLELGAYCGYSAIRIASQLQDPESTLISLEMNPQNAAIARTMIDFAGLSSKVQVIEGILSTRMEELRTILQEMNARYFDVVFIDHDKGAYLSDMLLLKESSLIGQGTVLVADNMGIPGSPAYSKYLKSHPLELETVEHKCGLEYLSWLPDIVTVSTYLACE</sequence>
<accession>A0ACC2AR48</accession>
<evidence type="ECO:0000313" key="2">
    <source>
        <dbReference type="Proteomes" id="UP001162992"/>
    </source>
</evidence>
<organism evidence="1 2">
    <name type="scientific">Diphasiastrum complanatum</name>
    <name type="common">Issler's clubmoss</name>
    <name type="synonym">Lycopodium complanatum</name>
    <dbReference type="NCBI Taxonomy" id="34168"/>
    <lineage>
        <taxon>Eukaryota</taxon>
        <taxon>Viridiplantae</taxon>
        <taxon>Streptophyta</taxon>
        <taxon>Embryophyta</taxon>
        <taxon>Tracheophyta</taxon>
        <taxon>Lycopodiopsida</taxon>
        <taxon>Lycopodiales</taxon>
        <taxon>Lycopodiaceae</taxon>
        <taxon>Lycopodioideae</taxon>
        <taxon>Diphasiastrum</taxon>
    </lineage>
</organism>
<keyword evidence="2" id="KW-1185">Reference proteome</keyword>
<gene>
    <name evidence="1" type="ORF">O6H91_20G063400</name>
</gene>